<comment type="caution">
    <text evidence="1">The sequence shown here is derived from an EMBL/GenBank/DDBJ whole genome shotgun (WGS) entry which is preliminary data.</text>
</comment>
<name>X0YCU7_9ZZZZ</name>
<dbReference type="AlphaFoldDB" id="X0YCU7"/>
<dbReference type="InterPro" id="IPR034660">
    <property type="entry name" value="DinB/YfiT-like"/>
</dbReference>
<sequence>DFLKDYGAVFTTVTWHEAMHAGQLTIAHRALGNPPLFGAPAPTEA</sequence>
<evidence type="ECO:0008006" key="2">
    <source>
        <dbReference type="Google" id="ProtNLM"/>
    </source>
</evidence>
<accession>X0YCU7</accession>
<organism evidence="1">
    <name type="scientific">marine sediment metagenome</name>
    <dbReference type="NCBI Taxonomy" id="412755"/>
    <lineage>
        <taxon>unclassified sequences</taxon>
        <taxon>metagenomes</taxon>
        <taxon>ecological metagenomes</taxon>
    </lineage>
</organism>
<reference evidence="1" key="1">
    <citation type="journal article" date="2014" name="Front. Microbiol.">
        <title>High frequency of phylogenetically diverse reductive dehalogenase-homologous genes in deep subseafloor sedimentary metagenomes.</title>
        <authorList>
            <person name="Kawai M."/>
            <person name="Futagami T."/>
            <person name="Toyoda A."/>
            <person name="Takaki Y."/>
            <person name="Nishi S."/>
            <person name="Hori S."/>
            <person name="Arai W."/>
            <person name="Tsubouchi T."/>
            <person name="Morono Y."/>
            <person name="Uchiyama I."/>
            <person name="Ito T."/>
            <person name="Fujiyama A."/>
            <person name="Inagaki F."/>
            <person name="Takami H."/>
        </authorList>
    </citation>
    <scope>NUCLEOTIDE SEQUENCE</scope>
    <source>
        <strain evidence="1">Expedition CK06-06</strain>
    </source>
</reference>
<gene>
    <name evidence="1" type="ORF">S01H1_86078</name>
</gene>
<feature type="non-terminal residue" evidence="1">
    <location>
        <position position="1"/>
    </location>
</feature>
<dbReference type="SUPFAM" id="SSF109854">
    <property type="entry name" value="DinB/YfiT-like putative metalloenzymes"/>
    <property type="match status" value="1"/>
</dbReference>
<proteinExistence type="predicted"/>
<dbReference type="EMBL" id="BARS01059423">
    <property type="protein sequence ID" value="GAG45102.1"/>
    <property type="molecule type" value="Genomic_DNA"/>
</dbReference>
<protein>
    <recommendedName>
        <fullName evidence="2">DinB family protein</fullName>
    </recommendedName>
</protein>
<evidence type="ECO:0000313" key="1">
    <source>
        <dbReference type="EMBL" id="GAG45102.1"/>
    </source>
</evidence>